<feature type="active site" description="Glycyl thioester intermediate" evidence="3">
    <location>
        <position position="90"/>
    </location>
</feature>
<evidence type="ECO:0000256" key="2">
    <source>
        <dbReference type="ARBA" id="ARBA00022786"/>
    </source>
</evidence>
<protein>
    <submittedName>
        <fullName evidence="6">Ubiquitin-conjugating enzyme E2 U</fullName>
    </submittedName>
</protein>
<dbReference type="SMART" id="SM00212">
    <property type="entry name" value="UBCc"/>
    <property type="match status" value="1"/>
</dbReference>
<dbReference type="Gene3D" id="3.10.110.10">
    <property type="entry name" value="Ubiquitin Conjugating Enzyme"/>
    <property type="match status" value="1"/>
</dbReference>
<evidence type="ECO:0000313" key="6">
    <source>
        <dbReference type="EMBL" id="KAJ8040580.1"/>
    </source>
</evidence>
<dbReference type="Proteomes" id="UP001152320">
    <property type="component" value="Chromosome 6"/>
</dbReference>
<dbReference type="CDD" id="cd23806">
    <property type="entry name" value="UBCc_UBE2U"/>
    <property type="match status" value="1"/>
</dbReference>
<dbReference type="SUPFAM" id="SSF54495">
    <property type="entry name" value="UBC-like"/>
    <property type="match status" value="1"/>
</dbReference>
<evidence type="ECO:0000256" key="3">
    <source>
        <dbReference type="PROSITE-ProRule" id="PRU10133"/>
    </source>
</evidence>
<dbReference type="Pfam" id="PF00179">
    <property type="entry name" value="UQ_con"/>
    <property type="match status" value="1"/>
</dbReference>
<dbReference type="InterPro" id="IPR016135">
    <property type="entry name" value="UBQ-conjugating_enzyme/RWD"/>
</dbReference>
<dbReference type="GO" id="GO:0005524">
    <property type="term" value="F:ATP binding"/>
    <property type="evidence" value="ECO:0007669"/>
    <property type="project" value="UniProtKB-UniRule"/>
</dbReference>
<accession>A0A9Q1C9F0</accession>
<dbReference type="GO" id="GO:0016740">
    <property type="term" value="F:transferase activity"/>
    <property type="evidence" value="ECO:0007669"/>
    <property type="project" value="UniProtKB-KW"/>
</dbReference>
<keyword evidence="4" id="KW-0547">Nucleotide-binding</keyword>
<evidence type="ECO:0000256" key="4">
    <source>
        <dbReference type="RuleBase" id="RU362109"/>
    </source>
</evidence>
<proteinExistence type="inferred from homology"/>
<dbReference type="PROSITE" id="PS00183">
    <property type="entry name" value="UBC_1"/>
    <property type="match status" value="1"/>
</dbReference>
<keyword evidence="1" id="KW-0808">Transferase</keyword>
<comment type="similarity">
    <text evidence="4">Belongs to the ubiquitin-conjugating enzyme family.</text>
</comment>
<dbReference type="OrthoDB" id="9978460at2759"/>
<keyword evidence="2 4" id="KW-0833">Ubl conjugation pathway</keyword>
<dbReference type="InterPro" id="IPR023313">
    <property type="entry name" value="UBQ-conjugating_AS"/>
</dbReference>
<gene>
    <name evidence="6" type="ORF">HOLleu_14907</name>
</gene>
<evidence type="ECO:0000256" key="1">
    <source>
        <dbReference type="ARBA" id="ARBA00022679"/>
    </source>
</evidence>
<name>A0A9Q1C9F0_HOLLE</name>
<keyword evidence="7" id="KW-1185">Reference proteome</keyword>
<dbReference type="PANTHER" id="PTHR24067">
    <property type="entry name" value="UBIQUITIN-CONJUGATING ENZYME E2"/>
    <property type="match status" value="1"/>
</dbReference>
<dbReference type="EMBL" id="JAIZAY010000006">
    <property type="protein sequence ID" value="KAJ8040580.1"/>
    <property type="molecule type" value="Genomic_DNA"/>
</dbReference>
<organism evidence="6 7">
    <name type="scientific">Holothuria leucospilota</name>
    <name type="common">Black long sea cucumber</name>
    <name type="synonym">Mertensiothuria leucospilota</name>
    <dbReference type="NCBI Taxonomy" id="206669"/>
    <lineage>
        <taxon>Eukaryota</taxon>
        <taxon>Metazoa</taxon>
        <taxon>Echinodermata</taxon>
        <taxon>Eleutherozoa</taxon>
        <taxon>Echinozoa</taxon>
        <taxon>Holothuroidea</taxon>
        <taxon>Aspidochirotacea</taxon>
        <taxon>Aspidochirotida</taxon>
        <taxon>Holothuriidae</taxon>
        <taxon>Holothuria</taxon>
    </lineage>
</organism>
<dbReference type="InterPro" id="IPR050113">
    <property type="entry name" value="Ub_conjugating_enzyme"/>
</dbReference>
<comment type="caution">
    <text evidence="6">The sequence shown here is derived from an EMBL/GenBank/DDBJ whole genome shotgun (WGS) entry which is preliminary data.</text>
</comment>
<evidence type="ECO:0000259" key="5">
    <source>
        <dbReference type="PROSITE" id="PS50127"/>
    </source>
</evidence>
<dbReference type="AlphaFoldDB" id="A0A9Q1C9F0"/>
<keyword evidence="4" id="KW-0067">ATP-binding</keyword>
<feature type="domain" description="UBC core" evidence="5">
    <location>
        <begin position="4"/>
        <end position="154"/>
    </location>
</feature>
<evidence type="ECO:0000313" key="7">
    <source>
        <dbReference type="Proteomes" id="UP001152320"/>
    </source>
</evidence>
<sequence>MHSRAYMFLERDYLLLQRQPAWGIEAHPLHEDNFFEWTATIQGLKDTLWEGGVFVVSLKFSERYNDEPPSIHFHTIPFHPNIDMKTGRPCIDFVDDVSLWRESYSLHFILISLQFMLSNPVIEGAINVEAANICEDQPDLYRHMTLDCVKASQQLFGNKFGEQSRGGDQKQTSLVEDAELEKRISSYLSKISFDDYLTTWTGIATSKPQTDMKNPLLEVIKNDSKLQTAHFGLTLEELQEQMKKQLNEHNAIMYGNFGKKQKVQDERERRLDHLNKMKKIYLPRRSAPPPSTAAHSEVGEPWEGDVEDLVAWTNNLDEDDLEF</sequence>
<dbReference type="InterPro" id="IPR000608">
    <property type="entry name" value="UBC"/>
</dbReference>
<reference evidence="6" key="1">
    <citation type="submission" date="2021-10" db="EMBL/GenBank/DDBJ databases">
        <title>Tropical sea cucumber genome reveals ecological adaptation and Cuvierian tubules defense mechanism.</title>
        <authorList>
            <person name="Chen T."/>
        </authorList>
    </citation>
    <scope>NUCLEOTIDE SEQUENCE</scope>
    <source>
        <strain evidence="6">Nanhai2018</strain>
        <tissue evidence="6">Muscle</tissue>
    </source>
</reference>
<dbReference type="PROSITE" id="PS50127">
    <property type="entry name" value="UBC_2"/>
    <property type="match status" value="1"/>
</dbReference>